<reference evidence="1 2" key="1">
    <citation type="submission" date="2018-11" db="EMBL/GenBank/DDBJ databases">
        <title>Complete genome sequence of Paenibacillus baekrokdamisoli strain KCTC 33723.</title>
        <authorList>
            <person name="Kang S.W."/>
            <person name="Lee K.C."/>
            <person name="Kim K.K."/>
            <person name="Kim J.S."/>
            <person name="Kim D.S."/>
            <person name="Ko S.H."/>
            <person name="Yang S.H."/>
            <person name="Lee J.S."/>
        </authorList>
    </citation>
    <scope>NUCLEOTIDE SEQUENCE [LARGE SCALE GENOMIC DNA]</scope>
    <source>
        <strain evidence="1 2">KCTC 33723</strain>
    </source>
</reference>
<name>A0A3G9JG00_9BACL</name>
<accession>A0A3G9JG00</accession>
<dbReference type="KEGG" id="pbk:Back11_34290"/>
<dbReference type="AlphaFoldDB" id="A0A3G9JG00"/>
<keyword evidence="2" id="KW-1185">Reference proteome</keyword>
<sequence>MLCDEVSQLDWEVARKQLIDLIEDVAKTANKKITALIQTQLHQWIAGLPSYIKGYLPILGCKS</sequence>
<evidence type="ECO:0000313" key="2">
    <source>
        <dbReference type="Proteomes" id="UP000275368"/>
    </source>
</evidence>
<dbReference type="EMBL" id="AP019308">
    <property type="protein sequence ID" value="BBH22084.1"/>
    <property type="molecule type" value="Genomic_DNA"/>
</dbReference>
<organism evidence="1 2">
    <name type="scientific">Paenibacillus baekrokdamisoli</name>
    <dbReference type="NCBI Taxonomy" id="1712516"/>
    <lineage>
        <taxon>Bacteria</taxon>
        <taxon>Bacillati</taxon>
        <taxon>Bacillota</taxon>
        <taxon>Bacilli</taxon>
        <taxon>Bacillales</taxon>
        <taxon>Paenibacillaceae</taxon>
        <taxon>Paenibacillus</taxon>
    </lineage>
</organism>
<evidence type="ECO:0000313" key="1">
    <source>
        <dbReference type="EMBL" id="BBH22084.1"/>
    </source>
</evidence>
<proteinExistence type="predicted"/>
<dbReference type="Proteomes" id="UP000275368">
    <property type="component" value="Chromosome"/>
</dbReference>
<protein>
    <submittedName>
        <fullName evidence="1">Uncharacterized protein</fullName>
    </submittedName>
</protein>
<gene>
    <name evidence="1" type="ORF">Back11_34290</name>
</gene>